<evidence type="ECO:0000256" key="1">
    <source>
        <dbReference type="ARBA" id="ARBA00004651"/>
    </source>
</evidence>
<feature type="transmembrane region" description="Helical" evidence="7">
    <location>
        <begin position="140"/>
        <end position="164"/>
    </location>
</feature>
<proteinExistence type="predicted"/>
<keyword evidence="2" id="KW-0813">Transport</keyword>
<dbReference type="Pfam" id="PF07690">
    <property type="entry name" value="MFS_1"/>
    <property type="match status" value="2"/>
</dbReference>
<feature type="transmembrane region" description="Helical" evidence="7">
    <location>
        <begin position="368"/>
        <end position="390"/>
    </location>
</feature>
<dbReference type="GO" id="GO:0005886">
    <property type="term" value="C:plasma membrane"/>
    <property type="evidence" value="ECO:0007669"/>
    <property type="project" value="UniProtKB-SubCell"/>
</dbReference>
<accession>A0A975S877</accession>
<feature type="transmembrane region" description="Helical" evidence="7">
    <location>
        <begin position="83"/>
        <end position="102"/>
    </location>
</feature>
<feature type="region of interest" description="Disordered" evidence="6">
    <location>
        <begin position="474"/>
        <end position="495"/>
    </location>
</feature>
<feature type="transmembrane region" description="Helical" evidence="7">
    <location>
        <begin position="342"/>
        <end position="362"/>
    </location>
</feature>
<feature type="transmembrane region" description="Helical" evidence="7">
    <location>
        <begin position="261"/>
        <end position="285"/>
    </location>
</feature>
<evidence type="ECO:0000259" key="8">
    <source>
        <dbReference type="PROSITE" id="PS50850"/>
    </source>
</evidence>
<feature type="transmembrane region" description="Helical" evidence="7">
    <location>
        <begin position="305"/>
        <end position="330"/>
    </location>
</feature>
<sequence>MKSSPIAGAKATAAGGAVGFLIVMEFGSGLLQGWFPPLLARIGTEFNVGDAALNWVSVVYLLMTVAFVPIIGKLGDLYGHKRLLLVTVSLVAVGSVIVAFAPNFSILLLGRALQAPLGAFLPLEFAIVRSKSEGTAGRSIAKLVGALTVGGAIGAMVSGILLAMVDNLTVVLLVPAVFMFLCIPVVAWLVPETTLRSAGTVDWPGAALLTTGLLSTLLGIANASNWGWTSGLTIGSIVFGLVLLAVWLQVERRVKYPLVDLSVLTTSGIGLPILGASLFGAQMFGSQTAGALFIMTNPDTHGFGLGLEAASVGIVFLVLALATFAGATLGDRIAARITAKSTVVLGSLLGVLSYAAMIGFSASTVPFLSAMLIGAFGNGLILGVLPAIVVKKAPEDSVAVASALYNTSRTAAGSVGGAVFALVMSAFLVTLQIDGETTTASGNTSYLLVWGICAVLSLVLALVALKFRGTDENLAPQSAGAESTPSAPPQKEHKA</sequence>
<dbReference type="PROSITE" id="PS50850">
    <property type="entry name" value="MFS"/>
    <property type="match status" value="1"/>
</dbReference>
<comment type="subcellular location">
    <subcellularLocation>
        <location evidence="1">Cell membrane</location>
        <topology evidence="1">Multi-pass membrane protein</topology>
    </subcellularLocation>
</comment>
<dbReference type="InterPro" id="IPR011701">
    <property type="entry name" value="MFS"/>
</dbReference>
<feature type="transmembrane region" description="Helical" evidence="7">
    <location>
        <begin position="411"/>
        <end position="433"/>
    </location>
</feature>
<reference evidence="9" key="1">
    <citation type="submission" date="2021-06" db="EMBL/GenBank/DDBJ databases">
        <title>Novel species in genus Arthrobacter.</title>
        <authorList>
            <person name="Zhang G."/>
        </authorList>
    </citation>
    <scope>NUCLEOTIDE SEQUENCE</scope>
    <source>
        <strain evidence="9">Zg-ZUI122</strain>
    </source>
</reference>
<protein>
    <submittedName>
        <fullName evidence="9">MFS transporter</fullName>
    </submittedName>
</protein>
<dbReference type="PANTHER" id="PTHR42718:SF9">
    <property type="entry name" value="MAJOR FACILITATOR SUPERFAMILY MULTIDRUG TRANSPORTER MFSC"/>
    <property type="match status" value="1"/>
</dbReference>
<dbReference type="GO" id="GO:0022857">
    <property type="term" value="F:transmembrane transporter activity"/>
    <property type="evidence" value="ECO:0007669"/>
    <property type="project" value="InterPro"/>
</dbReference>
<dbReference type="EMBL" id="CP076456">
    <property type="protein sequence ID" value="QWQ37618.1"/>
    <property type="molecule type" value="Genomic_DNA"/>
</dbReference>
<dbReference type="KEGG" id="asun:KG104_07860"/>
<dbReference type="AlphaFoldDB" id="A0A975S877"/>
<feature type="transmembrane region" description="Helical" evidence="7">
    <location>
        <begin position="445"/>
        <end position="465"/>
    </location>
</feature>
<dbReference type="PANTHER" id="PTHR42718">
    <property type="entry name" value="MAJOR FACILITATOR SUPERFAMILY MULTIDRUG TRANSPORTER MFSC"/>
    <property type="match status" value="1"/>
</dbReference>
<keyword evidence="4 7" id="KW-1133">Transmembrane helix</keyword>
<feature type="transmembrane region" description="Helical" evidence="7">
    <location>
        <begin position="170"/>
        <end position="191"/>
    </location>
</feature>
<evidence type="ECO:0000256" key="3">
    <source>
        <dbReference type="ARBA" id="ARBA00022692"/>
    </source>
</evidence>
<evidence type="ECO:0000256" key="6">
    <source>
        <dbReference type="SAM" id="MobiDB-lite"/>
    </source>
</evidence>
<feature type="transmembrane region" description="Helical" evidence="7">
    <location>
        <begin position="227"/>
        <end position="249"/>
    </location>
</feature>
<evidence type="ECO:0000256" key="2">
    <source>
        <dbReference type="ARBA" id="ARBA00022448"/>
    </source>
</evidence>
<keyword evidence="3 7" id="KW-0812">Transmembrane</keyword>
<evidence type="ECO:0000256" key="7">
    <source>
        <dbReference type="SAM" id="Phobius"/>
    </source>
</evidence>
<feature type="domain" description="Major facilitator superfamily (MFS) profile" evidence="8">
    <location>
        <begin position="17"/>
        <end position="469"/>
    </location>
</feature>
<dbReference type="Gene3D" id="1.20.1250.20">
    <property type="entry name" value="MFS general substrate transporter like domains"/>
    <property type="match status" value="2"/>
</dbReference>
<evidence type="ECO:0000256" key="5">
    <source>
        <dbReference type="ARBA" id="ARBA00023136"/>
    </source>
</evidence>
<dbReference type="RefSeq" id="WP_207346651.1">
    <property type="nucleotide sequence ID" value="NZ_CP076456.1"/>
</dbReference>
<dbReference type="InterPro" id="IPR036259">
    <property type="entry name" value="MFS_trans_sf"/>
</dbReference>
<dbReference type="Proteomes" id="UP000680588">
    <property type="component" value="Chromosome"/>
</dbReference>
<feature type="transmembrane region" description="Helical" evidence="7">
    <location>
        <begin position="203"/>
        <end position="221"/>
    </location>
</feature>
<evidence type="ECO:0000256" key="4">
    <source>
        <dbReference type="ARBA" id="ARBA00022989"/>
    </source>
</evidence>
<keyword evidence="10" id="KW-1185">Reference proteome</keyword>
<organism evidence="9 10">
    <name type="scientific">Arthrobacter sunyaminii</name>
    <dbReference type="NCBI Taxonomy" id="2816859"/>
    <lineage>
        <taxon>Bacteria</taxon>
        <taxon>Bacillati</taxon>
        <taxon>Actinomycetota</taxon>
        <taxon>Actinomycetes</taxon>
        <taxon>Micrococcales</taxon>
        <taxon>Micrococcaceae</taxon>
        <taxon>Arthrobacter</taxon>
    </lineage>
</organism>
<name>A0A975S877_9MICC</name>
<feature type="transmembrane region" description="Helical" evidence="7">
    <location>
        <begin position="51"/>
        <end position="71"/>
    </location>
</feature>
<dbReference type="SUPFAM" id="SSF103473">
    <property type="entry name" value="MFS general substrate transporter"/>
    <property type="match status" value="2"/>
</dbReference>
<feature type="transmembrane region" description="Helical" evidence="7">
    <location>
        <begin position="12"/>
        <end position="31"/>
    </location>
</feature>
<gene>
    <name evidence="9" type="ORF">KG104_07860</name>
</gene>
<evidence type="ECO:0000313" key="9">
    <source>
        <dbReference type="EMBL" id="QWQ37618.1"/>
    </source>
</evidence>
<evidence type="ECO:0000313" key="10">
    <source>
        <dbReference type="Proteomes" id="UP000680588"/>
    </source>
</evidence>
<feature type="transmembrane region" description="Helical" evidence="7">
    <location>
        <begin position="108"/>
        <end position="128"/>
    </location>
</feature>
<dbReference type="InterPro" id="IPR020846">
    <property type="entry name" value="MFS_dom"/>
</dbReference>
<keyword evidence="5 7" id="KW-0472">Membrane</keyword>